<dbReference type="AlphaFoldDB" id="A0A183DAS1"/>
<evidence type="ECO:0000313" key="1">
    <source>
        <dbReference type="EMBL" id="VDK52250.1"/>
    </source>
</evidence>
<dbReference type="Proteomes" id="UP000271098">
    <property type="component" value="Unassembled WGS sequence"/>
</dbReference>
<accession>A0A183DAS1</accession>
<protein>
    <submittedName>
        <fullName evidence="3">Sm domain-containing protein</fullName>
    </submittedName>
</protein>
<dbReference type="WBParaSite" id="GPUH_0000582001-mRNA-1">
    <property type="protein sequence ID" value="GPUH_0000582001-mRNA-1"/>
    <property type="gene ID" value="GPUH_0000582001"/>
</dbReference>
<evidence type="ECO:0000313" key="3">
    <source>
        <dbReference type="WBParaSite" id="GPUH_0000582001-mRNA-1"/>
    </source>
</evidence>
<reference evidence="1 2" key="2">
    <citation type="submission" date="2018-11" db="EMBL/GenBank/DDBJ databases">
        <authorList>
            <consortium name="Pathogen Informatics"/>
        </authorList>
    </citation>
    <scope>NUCLEOTIDE SEQUENCE [LARGE SCALE GENOMIC DNA]</scope>
</reference>
<keyword evidence="2" id="KW-1185">Reference proteome</keyword>
<reference evidence="3" key="1">
    <citation type="submission" date="2016-06" db="UniProtKB">
        <authorList>
            <consortium name="WormBaseParasite"/>
        </authorList>
    </citation>
    <scope>IDENTIFICATION</scope>
</reference>
<gene>
    <name evidence="1" type="ORF">GPUH_LOCUS5811</name>
</gene>
<sequence length="105" mass="12243">MEVQCSEGKTLFKLFKNNSLTCRTDIRHNKSLFLMMMRKKATFSDIFGVLFVRLRDGIKMFVRAPYLPLRPRDEAELVDADAARRLKAKFPKLPERKGINISAMY</sequence>
<evidence type="ECO:0000313" key="2">
    <source>
        <dbReference type="Proteomes" id="UP000271098"/>
    </source>
</evidence>
<organism evidence="3">
    <name type="scientific">Gongylonema pulchrum</name>
    <dbReference type="NCBI Taxonomy" id="637853"/>
    <lineage>
        <taxon>Eukaryota</taxon>
        <taxon>Metazoa</taxon>
        <taxon>Ecdysozoa</taxon>
        <taxon>Nematoda</taxon>
        <taxon>Chromadorea</taxon>
        <taxon>Rhabditida</taxon>
        <taxon>Spirurina</taxon>
        <taxon>Spiruromorpha</taxon>
        <taxon>Spiruroidea</taxon>
        <taxon>Gongylonematidae</taxon>
        <taxon>Gongylonema</taxon>
    </lineage>
</organism>
<dbReference type="EMBL" id="UYRT01012761">
    <property type="protein sequence ID" value="VDK52250.1"/>
    <property type="molecule type" value="Genomic_DNA"/>
</dbReference>
<name>A0A183DAS1_9BILA</name>
<proteinExistence type="predicted"/>